<protein>
    <recommendedName>
        <fullName evidence="9">Integrase catalytic domain-containing protein</fullName>
    </recommendedName>
</protein>
<gene>
    <name evidence="10" type="ORF">Agabi119p4_8969</name>
</gene>
<evidence type="ECO:0000256" key="4">
    <source>
        <dbReference type="ARBA" id="ARBA00022759"/>
    </source>
</evidence>
<keyword evidence="4" id="KW-0378">Hydrolase</keyword>
<comment type="caution">
    <text evidence="10">The sequence shown here is derived from an EMBL/GenBank/DDBJ whole genome shotgun (WGS) entry which is preliminary data.</text>
</comment>
<organism evidence="10 11">
    <name type="scientific">Agaricus bisporus var. burnettii</name>
    <dbReference type="NCBI Taxonomy" id="192524"/>
    <lineage>
        <taxon>Eukaryota</taxon>
        <taxon>Fungi</taxon>
        <taxon>Dikarya</taxon>
        <taxon>Basidiomycota</taxon>
        <taxon>Agaricomycotina</taxon>
        <taxon>Agaricomycetes</taxon>
        <taxon>Agaricomycetidae</taxon>
        <taxon>Agaricales</taxon>
        <taxon>Agaricineae</taxon>
        <taxon>Agaricaceae</taxon>
        <taxon>Agaricus</taxon>
    </lineage>
</organism>
<keyword evidence="1" id="KW-0808">Transferase</keyword>
<evidence type="ECO:0000313" key="10">
    <source>
        <dbReference type="EMBL" id="KAF7762376.1"/>
    </source>
</evidence>
<evidence type="ECO:0000256" key="6">
    <source>
        <dbReference type="ARBA" id="ARBA00023268"/>
    </source>
</evidence>
<dbReference type="GO" id="GO:0005634">
    <property type="term" value="C:nucleus"/>
    <property type="evidence" value="ECO:0007669"/>
    <property type="project" value="UniProtKB-ARBA"/>
</dbReference>
<dbReference type="Gene3D" id="2.40.70.10">
    <property type="entry name" value="Acid Proteases"/>
    <property type="match status" value="1"/>
</dbReference>
<reference evidence="10 11" key="1">
    <citation type="journal article" name="Sci. Rep.">
        <title>Telomere-to-telomere assembled and centromere annotated genomes of the two main subspecies of the button mushroom Agaricus bisporus reveal especially polymorphic chromosome ends.</title>
        <authorList>
            <person name="Sonnenberg A.S.M."/>
            <person name="Sedaghat-Telgerd N."/>
            <person name="Lavrijssen B."/>
            <person name="Ohm R.A."/>
            <person name="Hendrickx P.M."/>
            <person name="Scholtmeijer K."/>
            <person name="Baars J.J.P."/>
            <person name="van Peer A."/>
        </authorList>
    </citation>
    <scope>NUCLEOTIDE SEQUENCE [LARGE SCALE GENOMIC DNA]</scope>
    <source>
        <strain evidence="10 11">H119_p4</strain>
    </source>
</reference>
<keyword evidence="2" id="KW-0548">Nucleotidyltransferase</keyword>
<dbReference type="CDD" id="cd00303">
    <property type="entry name" value="retropepsin_like"/>
    <property type="match status" value="1"/>
</dbReference>
<dbReference type="EMBL" id="JABXXO010000012">
    <property type="protein sequence ID" value="KAF7762376.1"/>
    <property type="molecule type" value="Genomic_DNA"/>
</dbReference>
<feature type="domain" description="Integrase catalytic" evidence="9">
    <location>
        <begin position="1258"/>
        <end position="1417"/>
    </location>
</feature>
<accession>A0A8H7C4R4</accession>
<dbReference type="InterPro" id="IPR050951">
    <property type="entry name" value="Retrovirus_Pol_polyprotein"/>
</dbReference>
<feature type="compositionally biased region" description="Acidic residues" evidence="8">
    <location>
        <begin position="12"/>
        <end position="27"/>
    </location>
</feature>
<proteinExistence type="predicted"/>
<dbReference type="Pfam" id="PF17921">
    <property type="entry name" value="Integrase_H2C2"/>
    <property type="match status" value="1"/>
</dbReference>
<evidence type="ECO:0000256" key="5">
    <source>
        <dbReference type="ARBA" id="ARBA00022884"/>
    </source>
</evidence>
<dbReference type="GO" id="GO:0016787">
    <property type="term" value="F:hydrolase activity"/>
    <property type="evidence" value="ECO:0007669"/>
    <property type="project" value="UniProtKB-KW"/>
</dbReference>
<dbReference type="GO" id="GO:0015074">
    <property type="term" value="P:DNA integration"/>
    <property type="evidence" value="ECO:0007669"/>
    <property type="project" value="InterPro"/>
</dbReference>
<dbReference type="PANTHER" id="PTHR37984:SF5">
    <property type="entry name" value="PROTEIN NYNRIN-LIKE"/>
    <property type="match status" value="1"/>
</dbReference>
<feature type="region of interest" description="Disordered" evidence="8">
    <location>
        <begin position="1"/>
        <end position="43"/>
    </location>
</feature>
<evidence type="ECO:0000256" key="7">
    <source>
        <dbReference type="SAM" id="Coils"/>
    </source>
</evidence>
<dbReference type="Gene3D" id="3.30.420.10">
    <property type="entry name" value="Ribonuclease H-like superfamily/Ribonuclease H"/>
    <property type="match status" value="1"/>
</dbReference>
<keyword evidence="6" id="KW-0511">Multifunctional enzyme</keyword>
<evidence type="ECO:0000259" key="9">
    <source>
        <dbReference type="PROSITE" id="PS50994"/>
    </source>
</evidence>
<keyword evidence="4" id="KW-0255">Endonuclease</keyword>
<keyword evidence="7" id="KW-0175">Coiled coil</keyword>
<dbReference type="InterPro" id="IPR036397">
    <property type="entry name" value="RNaseH_sf"/>
</dbReference>
<dbReference type="GO" id="GO:0004519">
    <property type="term" value="F:endonuclease activity"/>
    <property type="evidence" value="ECO:0007669"/>
    <property type="project" value="UniProtKB-KW"/>
</dbReference>
<dbReference type="GO" id="GO:0003964">
    <property type="term" value="F:RNA-directed DNA polymerase activity"/>
    <property type="evidence" value="ECO:0007669"/>
    <property type="project" value="UniProtKB-KW"/>
</dbReference>
<dbReference type="Pfam" id="PF17919">
    <property type="entry name" value="RT_RNaseH_2"/>
    <property type="match status" value="1"/>
</dbReference>
<sequence length="1599" mass="182889">MVASKRRPEPENSSESDQDSDSEEDEPILDKSKKKKQELPYRNVPALKPVVEVPPLPARYFEQPKEKITDKKINYRHQAPVEKDIDVERVVDRNLAEKVPITHEELLALSPKYRSAYKDRMTRKRISANLQEIEDSSDESDVATTRPVVQVNLNNLSEARIVQKRVQGLEGPSEESWVVGDPILQYLETLSEEERRSRVFVARESETLRVVATTVNGVRNEEALLDNGSQIISMSRDAAIACQLAWDPDITINMQSANNQVQRTCGLAKDVPFSMGGITVYLQVHVMENPAYRVLLGRPFDVLTESQISNLSTGGQILVIRDPNTKRRATAKFLDNLEELSEGQGEVICIIEQERNKAPRIAEVLATTVDHFTKDELKTIFLTKSQETQEMTSRDSRVVATFMKTLGAPLAQQAQVVAMEESEVDDNQSELDCLVAKKYKPVALKVRPVLSELPDRYRIKRHIIGDPLAGMPQLPTHPPEFTPKGRYTQERMEKMDAGLEPDFLWPEERKLMHNVIREQNEAFAWDDSERGSFKEEYFPPIEIPTIAHVPWVEKNRPIPPVIYDEVCKIIKRKIEAGVYEPSNSSYRSRWFCVIKKDGKSLRLVHSLEPLNKVTIAHSGLPPATEELAMHFAGRACNGVLDLYVGYDERVLAESSRDLTTFQTPFGALRLVTLPMGWTNSVPIFHDDVTYILQDEIPEFTMPYIDDVPIRGPLSRYELPGGKYETIPENSGIRRFVWEHFVATNRILQRMKYSGGTFSGPKTILCADTITVVGFHCSYKGRMPTSDSIGIITRWGPCEDTTDVRSFLGTAVRCRNHIPKFISIAAPLYDLLRKGRDFHWGPVEQQAMDELKEAIRNCFPIRKIQFLSDQPVVLSVDSSWRAVGYYIYQKDEEDPKIINYIKFNSFLMDERQQRYSQPKRELCGLRMSLEEEMYLLKGCRNLIVETDATYLYGMLNNPGRLPGAASNRWVDFIRTNFVFTLVHKPGKTHGPDGLSRRKPYPGDSNTRRFNDGSDDEGNDFVMVKSKEDDADPLDFDDFVKEIDTRTGYVLGIASSNGLATSVTDFHKELDEMRLVLRDEDASKTKIIEEGKCSEELKTFLTSTMNEKLIPDLENRSLEEIEEDYDEERRSDEAKAQDERLPKIKIWHEKSGSYNATTRKSPEDMKFLRAASHFFLDKSGRFYRKSESGNHQLVVDKVHRMYMMKAAHDYLGHRGVYATARLITQRFWWPEVEKDVSWYVRSCHICQVRQKMAMELPPVVTHTPSVFQVLHADTMHISPSSNGCSYLVHGRCALTSWMEARALRKENAKAIGQWLFEDIICRWGCIVKVVTDNGAPFRKAVKWLEEKYGIRGVAISPYNSQANGTVERPHWDVRQMLFKATGGDVKKWYWYLHHIMWADRITIRKGTGCSPYFMVTGAHPTLPLDVQEATWLVQYPKEIMTTEELIALRAQALAKHTEHVEAMRQRVTKEKEKRAAQLEESNKAKIKTYDFKPGDLVLVKNSAIEMSADRKMKPRYLGPMVVITRSKGGAYILAEMDGSVWHNKVATKRVVPYLARKRIELPQNLKEMIDVSPETLLELQDDEDISELHDLDLGIGHSDSE</sequence>
<feature type="region of interest" description="Disordered" evidence="8">
    <location>
        <begin position="986"/>
        <end position="1017"/>
    </location>
</feature>
<dbReference type="SUPFAM" id="SSF56672">
    <property type="entry name" value="DNA/RNA polymerases"/>
    <property type="match status" value="1"/>
</dbReference>
<dbReference type="InterPro" id="IPR001584">
    <property type="entry name" value="Integrase_cat-core"/>
</dbReference>
<evidence type="ECO:0000256" key="3">
    <source>
        <dbReference type="ARBA" id="ARBA00022722"/>
    </source>
</evidence>
<dbReference type="InterPro" id="IPR043502">
    <property type="entry name" value="DNA/RNA_pol_sf"/>
</dbReference>
<evidence type="ECO:0000313" key="11">
    <source>
        <dbReference type="Proteomes" id="UP000629468"/>
    </source>
</evidence>
<dbReference type="InterPro" id="IPR012337">
    <property type="entry name" value="RNaseH-like_sf"/>
</dbReference>
<evidence type="ECO:0000256" key="1">
    <source>
        <dbReference type="ARBA" id="ARBA00022679"/>
    </source>
</evidence>
<dbReference type="GO" id="GO:0003723">
    <property type="term" value="F:RNA binding"/>
    <property type="evidence" value="ECO:0007669"/>
    <property type="project" value="UniProtKB-KW"/>
</dbReference>
<dbReference type="InterPro" id="IPR041588">
    <property type="entry name" value="Integrase_H2C2"/>
</dbReference>
<dbReference type="SUPFAM" id="SSF50630">
    <property type="entry name" value="Acid proteases"/>
    <property type="match status" value="1"/>
</dbReference>
<dbReference type="Gene3D" id="3.10.10.10">
    <property type="entry name" value="HIV Type 1 Reverse Transcriptase, subunit A, domain 1"/>
    <property type="match status" value="1"/>
</dbReference>
<dbReference type="FunFam" id="1.10.340.70:FF:000001">
    <property type="entry name" value="Retrovirus-related Pol polyprotein from transposon gypsy-like Protein"/>
    <property type="match status" value="1"/>
</dbReference>
<name>A0A8H7C4R4_AGABI</name>
<keyword evidence="5" id="KW-0694">RNA-binding</keyword>
<dbReference type="Gene3D" id="1.10.340.70">
    <property type="match status" value="1"/>
</dbReference>
<dbReference type="Gene3D" id="3.30.70.270">
    <property type="match status" value="2"/>
</dbReference>
<dbReference type="InterPro" id="IPR041577">
    <property type="entry name" value="RT_RNaseH_2"/>
</dbReference>
<dbReference type="PANTHER" id="PTHR37984">
    <property type="entry name" value="PROTEIN CBG26694"/>
    <property type="match status" value="1"/>
</dbReference>
<dbReference type="CDD" id="cd01647">
    <property type="entry name" value="RT_LTR"/>
    <property type="match status" value="1"/>
</dbReference>
<dbReference type="InterPro" id="IPR043128">
    <property type="entry name" value="Rev_trsase/Diguanyl_cyclase"/>
</dbReference>
<dbReference type="PROSITE" id="PS50994">
    <property type="entry name" value="INTEGRASE"/>
    <property type="match status" value="1"/>
</dbReference>
<dbReference type="InterPro" id="IPR021109">
    <property type="entry name" value="Peptidase_aspartic_dom_sf"/>
</dbReference>
<evidence type="ECO:0000256" key="8">
    <source>
        <dbReference type="SAM" id="MobiDB-lite"/>
    </source>
</evidence>
<evidence type="ECO:0000256" key="2">
    <source>
        <dbReference type="ARBA" id="ARBA00022695"/>
    </source>
</evidence>
<keyword evidence="3" id="KW-0540">Nuclease</keyword>
<dbReference type="SUPFAM" id="SSF53098">
    <property type="entry name" value="Ribonuclease H-like"/>
    <property type="match status" value="1"/>
</dbReference>
<feature type="coiled-coil region" evidence="7">
    <location>
        <begin position="1451"/>
        <end position="1478"/>
    </location>
</feature>
<feature type="compositionally biased region" description="Basic and acidic residues" evidence="8">
    <location>
        <begin position="1"/>
        <end position="10"/>
    </location>
</feature>
<dbReference type="Proteomes" id="UP000629468">
    <property type="component" value="Unassembled WGS sequence"/>
</dbReference>